<organism evidence="6 7">
    <name type="scientific">Agromyces lapidis</name>
    <dbReference type="NCBI Taxonomy" id="279574"/>
    <lineage>
        <taxon>Bacteria</taxon>
        <taxon>Bacillati</taxon>
        <taxon>Actinomycetota</taxon>
        <taxon>Actinomycetes</taxon>
        <taxon>Micrococcales</taxon>
        <taxon>Microbacteriaceae</taxon>
        <taxon>Agromyces</taxon>
    </lineage>
</organism>
<keyword evidence="1" id="KW-0813">Transport</keyword>
<dbReference type="InterPro" id="IPR003593">
    <property type="entry name" value="AAA+_ATPase"/>
</dbReference>
<evidence type="ECO:0000256" key="2">
    <source>
        <dbReference type="ARBA" id="ARBA00022741"/>
    </source>
</evidence>
<dbReference type="PROSITE" id="PS50893">
    <property type="entry name" value="ABC_TRANSPORTER_2"/>
    <property type="match status" value="1"/>
</dbReference>
<evidence type="ECO:0000313" key="6">
    <source>
        <dbReference type="EMBL" id="MFB9640901.1"/>
    </source>
</evidence>
<comment type="caution">
    <text evidence="6">The sequence shown here is derived from an EMBL/GenBank/DDBJ whole genome shotgun (WGS) entry which is preliminary data.</text>
</comment>
<dbReference type="PROSITE" id="PS00211">
    <property type="entry name" value="ABC_TRANSPORTER_1"/>
    <property type="match status" value="1"/>
</dbReference>
<keyword evidence="7" id="KW-1185">Reference proteome</keyword>
<evidence type="ECO:0000256" key="3">
    <source>
        <dbReference type="ARBA" id="ARBA00022840"/>
    </source>
</evidence>
<dbReference type="RefSeq" id="WP_157423689.1">
    <property type="nucleotide sequence ID" value="NZ_BAAANI010000008.1"/>
</dbReference>
<sequence length="364" mass="39519">MTQAQPAIRLTGLTKEFGAVTAVDHVDLEIAAGEFFSMLGPSGSGKTTVLRLIAGFEQPTGGVIELFGEDVTKRAPFDRDVNTVFQDYALFPHMSVLDNVAYGLRVRGLGKKERNERARRALASVRLEQMADRKPSQLSGGQRQRVALARATVVQPKVLLLDEPLGALDLKLREQMQVELKQIQRELGITFIFVTHDQEEALTLSDRIAVFNAGRIEQLGTPAELYERPVSRFVADFVGTSNLFDPEHSLALLEREGHHSLRPEKMTVSAEVQHGDGVRNAAGTVVEAIYLGSGVRLVVDLDAGPRVSVLEQNVRGRVHDDEHGDRVVVSWHDGDVVAVDGTAVGPQNPTPTASIGAMLPGTAG</sequence>
<dbReference type="PANTHER" id="PTHR42781">
    <property type="entry name" value="SPERMIDINE/PUTRESCINE IMPORT ATP-BINDING PROTEIN POTA"/>
    <property type="match status" value="1"/>
</dbReference>
<gene>
    <name evidence="6" type="ORF">ACFFQV_01245</name>
</gene>
<keyword evidence="3 6" id="KW-0067">ATP-binding</keyword>
<dbReference type="InterPro" id="IPR013611">
    <property type="entry name" value="Transp-assoc_OB_typ2"/>
</dbReference>
<dbReference type="Pfam" id="PF08402">
    <property type="entry name" value="TOBE_2"/>
    <property type="match status" value="1"/>
</dbReference>
<evidence type="ECO:0000313" key="7">
    <source>
        <dbReference type="Proteomes" id="UP001589667"/>
    </source>
</evidence>
<dbReference type="Pfam" id="PF00005">
    <property type="entry name" value="ABC_tran"/>
    <property type="match status" value="1"/>
</dbReference>
<dbReference type="PANTHER" id="PTHR42781:SF4">
    <property type="entry name" value="SPERMIDINE_PUTRESCINE IMPORT ATP-BINDING PROTEIN POTA"/>
    <property type="match status" value="1"/>
</dbReference>
<evidence type="ECO:0000256" key="4">
    <source>
        <dbReference type="SAM" id="MobiDB-lite"/>
    </source>
</evidence>
<feature type="region of interest" description="Disordered" evidence="4">
    <location>
        <begin position="344"/>
        <end position="364"/>
    </location>
</feature>
<evidence type="ECO:0000256" key="1">
    <source>
        <dbReference type="ARBA" id="ARBA00022448"/>
    </source>
</evidence>
<accession>A0ABV5SKP8</accession>
<dbReference type="InterPro" id="IPR050093">
    <property type="entry name" value="ABC_SmlMolc_Importer"/>
</dbReference>
<protein>
    <submittedName>
        <fullName evidence="6">ABC transporter ATP-binding protein</fullName>
    </submittedName>
</protein>
<reference evidence="6 7" key="1">
    <citation type="submission" date="2024-09" db="EMBL/GenBank/DDBJ databases">
        <authorList>
            <person name="Sun Q."/>
            <person name="Mori K."/>
        </authorList>
    </citation>
    <scope>NUCLEOTIDE SEQUENCE [LARGE SCALE GENOMIC DNA]</scope>
    <source>
        <strain evidence="6 7">JCM 14321</strain>
    </source>
</reference>
<dbReference type="SUPFAM" id="SSF52540">
    <property type="entry name" value="P-loop containing nucleoside triphosphate hydrolases"/>
    <property type="match status" value="1"/>
</dbReference>
<dbReference type="InterPro" id="IPR008995">
    <property type="entry name" value="Mo/tungstate-bd_C_term_dom"/>
</dbReference>
<proteinExistence type="predicted"/>
<dbReference type="EMBL" id="JBHMBL010000001">
    <property type="protein sequence ID" value="MFB9640901.1"/>
    <property type="molecule type" value="Genomic_DNA"/>
</dbReference>
<feature type="domain" description="ABC transporter" evidence="5">
    <location>
        <begin position="8"/>
        <end position="238"/>
    </location>
</feature>
<keyword evidence="2" id="KW-0547">Nucleotide-binding</keyword>
<dbReference type="InterPro" id="IPR003439">
    <property type="entry name" value="ABC_transporter-like_ATP-bd"/>
</dbReference>
<dbReference type="SMART" id="SM00382">
    <property type="entry name" value="AAA"/>
    <property type="match status" value="1"/>
</dbReference>
<dbReference type="Proteomes" id="UP001589667">
    <property type="component" value="Unassembled WGS sequence"/>
</dbReference>
<dbReference type="InterPro" id="IPR027417">
    <property type="entry name" value="P-loop_NTPase"/>
</dbReference>
<dbReference type="InterPro" id="IPR017871">
    <property type="entry name" value="ABC_transporter-like_CS"/>
</dbReference>
<dbReference type="SUPFAM" id="SSF50331">
    <property type="entry name" value="MOP-like"/>
    <property type="match status" value="1"/>
</dbReference>
<evidence type="ECO:0000259" key="5">
    <source>
        <dbReference type="PROSITE" id="PS50893"/>
    </source>
</evidence>
<dbReference type="GO" id="GO:0005524">
    <property type="term" value="F:ATP binding"/>
    <property type="evidence" value="ECO:0007669"/>
    <property type="project" value="UniProtKB-KW"/>
</dbReference>
<dbReference type="Gene3D" id="3.40.50.300">
    <property type="entry name" value="P-loop containing nucleotide triphosphate hydrolases"/>
    <property type="match status" value="1"/>
</dbReference>
<name>A0ABV5SKP8_9MICO</name>